<evidence type="ECO:0000256" key="2">
    <source>
        <dbReference type="ARBA" id="ARBA00022741"/>
    </source>
</evidence>
<protein>
    <recommendedName>
        <fullName evidence="5">Tr-type G domain-containing protein</fullName>
    </recommendedName>
</protein>
<dbReference type="CDD" id="cd03708">
    <property type="entry name" value="GTPBP_III"/>
    <property type="match status" value="1"/>
</dbReference>
<evidence type="ECO:0000313" key="6">
    <source>
        <dbReference type="EMBL" id="KDQ21443.1"/>
    </source>
</evidence>
<dbReference type="Proteomes" id="UP000027195">
    <property type="component" value="Unassembled WGS sequence"/>
</dbReference>
<dbReference type="AlphaFoldDB" id="A0A067N0C6"/>
<dbReference type="Gene3D" id="2.40.30.10">
    <property type="entry name" value="Translation factors"/>
    <property type="match status" value="2"/>
</dbReference>
<organism evidence="6 7">
    <name type="scientific">Botryobasidium botryosum (strain FD-172 SS1)</name>
    <dbReference type="NCBI Taxonomy" id="930990"/>
    <lineage>
        <taxon>Eukaryota</taxon>
        <taxon>Fungi</taxon>
        <taxon>Dikarya</taxon>
        <taxon>Basidiomycota</taxon>
        <taxon>Agaricomycotina</taxon>
        <taxon>Agaricomycetes</taxon>
        <taxon>Cantharellales</taxon>
        <taxon>Botryobasidiaceae</taxon>
        <taxon>Botryobasidium</taxon>
    </lineage>
</organism>
<dbReference type="EMBL" id="KL198016">
    <property type="protein sequence ID" value="KDQ21443.1"/>
    <property type="molecule type" value="Genomic_DNA"/>
</dbReference>
<dbReference type="InParanoid" id="A0A067N0C6"/>
<reference evidence="7" key="1">
    <citation type="journal article" date="2014" name="Proc. Natl. Acad. Sci. U.S.A.">
        <title>Extensive sampling of basidiomycete genomes demonstrates inadequacy of the white-rot/brown-rot paradigm for wood decay fungi.</title>
        <authorList>
            <person name="Riley R."/>
            <person name="Salamov A.A."/>
            <person name="Brown D.W."/>
            <person name="Nagy L.G."/>
            <person name="Floudas D."/>
            <person name="Held B.W."/>
            <person name="Levasseur A."/>
            <person name="Lombard V."/>
            <person name="Morin E."/>
            <person name="Otillar R."/>
            <person name="Lindquist E.A."/>
            <person name="Sun H."/>
            <person name="LaButti K.M."/>
            <person name="Schmutz J."/>
            <person name="Jabbour D."/>
            <person name="Luo H."/>
            <person name="Baker S.E."/>
            <person name="Pisabarro A.G."/>
            <person name="Walton J.D."/>
            <person name="Blanchette R.A."/>
            <person name="Henrissat B."/>
            <person name="Martin F."/>
            <person name="Cullen D."/>
            <person name="Hibbett D.S."/>
            <person name="Grigoriev I.V."/>
        </authorList>
    </citation>
    <scope>NUCLEOTIDE SEQUENCE [LARGE SCALE GENOMIC DNA]</scope>
    <source>
        <strain evidence="7">FD-172 SS1</strain>
    </source>
</reference>
<sequence length="603" mass="65029">MAALRSFQEEIQQVQRAHAPRQRTQGSVPTDGGGSSATASGDADGSETIELQDLLISTNPDAVSTARDTLASLLTTNRGEYLLSLGQHPPRMSILGIANSDIVDVQRGKPLDEDGLRKATARLTELVDDMGGVATTLYESVPPTYSFHLLRLPPLSVERTLEVRCAVVGNVDSGKSTTLGVLTRGSLDDGRGVARTALFRHKHEIESGRTSSVGMEILGFSTAGKPILAGFHHGTAEANAGLDPTAFAPPTARREKIGWDEISVQAAKIVSFSDLAGHERYLKTTLYGMTSGAPDVVFLIVGGNAGTAGMMKEHLAISLALSVPVVVIITKVDMTPPNKLEETIQQVVKIVKSPGCRKTPVFVKTAEIAIELSQSFTQDRICPIFQTSNVTGQGLDLLRVFLNLLPSSEGDESKYATDQPFEYSVTDVWSVPYVGVVTNGIINSGRITAGDSVLLGPDPNGGWVVTSVKSIQRKRATVTSAEAGQCVSLALKRVRRAAVRKGQVIVHKSDEPPKAIHVFEGQVLILYHNTTLQRGYQAMLHCGAIRQTVRILSIEHPQQTLRTGDRAVVRFEFISRPEYLKEGMKLLFREGKTKGLGVVTRLL</sequence>
<comment type="similarity">
    <text evidence="1">Belongs to the TRAFAC class translation factor GTPase superfamily. Classic translation factor GTPase family. EF-Tu/EF-1A subfamily.</text>
</comment>
<dbReference type="InterPro" id="IPR009000">
    <property type="entry name" value="Transl_B-barrel_sf"/>
</dbReference>
<dbReference type="GO" id="GO:0005525">
    <property type="term" value="F:GTP binding"/>
    <property type="evidence" value="ECO:0007669"/>
    <property type="project" value="UniProtKB-KW"/>
</dbReference>
<dbReference type="Gene3D" id="3.40.50.300">
    <property type="entry name" value="P-loop containing nucleotide triphosphate hydrolases"/>
    <property type="match status" value="1"/>
</dbReference>
<dbReference type="SUPFAM" id="SSF50447">
    <property type="entry name" value="Translation proteins"/>
    <property type="match status" value="1"/>
</dbReference>
<feature type="region of interest" description="Disordered" evidence="4">
    <location>
        <begin position="1"/>
        <end position="46"/>
    </location>
</feature>
<dbReference type="Pfam" id="PF00009">
    <property type="entry name" value="GTP_EFTU"/>
    <property type="match status" value="1"/>
</dbReference>
<dbReference type="PANTHER" id="PTHR43721">
    <property type="entry name" value="ELONGATION FACTOR TU-RELATED"/>
    <property type="match status" value="1"/>
</dbReference>
<dbReference type="PROSITE" id="PS51722">
    <property type="entry name" value="G_TR_2"/>
    <property type="match status" value="1"/>
</dbReference>
<feature type="domain" description="Tr-type G" evidence="5">
    <location>
        <begin position="160"/>
        <end position="409"/>
    </location>
</feature>
<dbReference type="SUPFAM" id="SSF50465">
    <property type="entry name" value="EF-Tu/eEF-1alpha/eIF2-gamma C-terminal domain"/>
    <property type="match status" value="1"/>
</dbReference>
<evidence type="ECO:0000313" key="7">
    <source>
        <dbReference type="Proteomes" id="UP000027195"/>
    </source>
</evidence>
<dbReference type="PANTHER" id="PTHR43721:SF9">
    <property type="entry name" value="GTP-BINDING PROTEIN 1"/>
    <property type="match status" value="1"/>
</dbReference>
<keyword evidence="3" id="KW-0342">GTP-binding</keyword>
<dbReference type="FunFam" id="2.40.30.10:FF:000084">
    <property type="entry name" value="GTP-binding elongation factor Tu family"/>
    <property type="match status" value="1"/>
</dbReference>
<dbReference type="InterPro" id="IPR009001">
    <property type="entry name" value="Transl_elong_EF1A/Init_IF2_C"/>
</dbReference>
<keyword evidence="2" id="KW-0547">Nucleotide-binding</keyword>
<dbReference type="FunFam" id="3.40.50.300:FF:000091">
    <property type="entry name" value="Probable GTP-binding protein 1"/>
    <property type="match status" value="1"/>
</dbReference>
<dbReference type="CDD" id="cd04165">
    <property type="entry name" value="GTPBP1_like"/>
    <property type="match status" value="1"/>
</dbReference>
<dbReference type="GO" id="GO:0003924">
    <property type="term" value="F:GTPase activity"/>
    <property type="evidence" value="ECO:0007669"/>
    <property type="project" value="InterPro"/>
</dbReference>
<dbReference type="InterPro" id="IPR035531">
    <property type="entry name" value="GTPBP1-like"/>
</dbReference>
<evidence type="ECO:0000259" key="5">
    <source>
        <dbReference type="PROSITE" id="PS51722"/>
    </source>
</evidence>
<dbReference type="HOGENOM" id="CLU_012821_0_1_1"/>
<dbReference type="FunFam" id="2.40.30.10:FF:000014">
    <property type="entry name" value="Probable GTP-binding protein 1"/>
    <property type="match status" value="1"/>
</dbReference>
<evidence type="ECO:0000256" key="3">
    <source>
        <dbReference type="ARBA" id="ARBA00023134"/>
    </source>
</evidence>
<dbReference type="GO" id="GO:0003746">
    <property type="term" value="F:translation elongation factor activity"/>
    <property type="evidence" value="ECO:0007669"/>
    <property type="project" value="TreeGrafter"/>
</dbReference>
<name>A0A067N0C6_BOTB1</name>
<dbReference type="SUPFAM" id="SSF52540">
    <property type="entry name" value="P-loop containing nucleoside triphosphate hydrolases"/>
    <property type="match status" value="1"/>
</dbReference>
<dbReference type="OrthoDB" id="248233at2759"/>
<evidence type="ECO:0000256" key="4">
    <source>
        <dbReference type="SAM" id="MobiDB-lite"/>
    </source>
</evidence>
<evidence type="ECO:0000256" key="1">
    <source>
        <dbReference type="ARBA" id="ARBA00007249"/>
    </source>
</evidence>
<dbReference type="CDD" id="cd03694">
    <property type="entry name" value="GTPBP_II"/>
    <property type="match status" value="1"/>
</dbReference>
<accession>A0A067N0C6</accession>
<gene>
    <name evidence="6" type="ORF">BOTBODRAFT_25887</name>
</gene>
<dbReference type="InterPro" id="IPR027417">
    <property type="entry name" value="P-loop_NTPase"/>
</dbReference>
<dbReference type="InterPro" id="IPR050055">
    <property type="entry name" value="EF-Tu_GTPase"/>
</dbReference>
<dbReference type="InterPro" id="IPR000795">
    <property type="entry name" value="T_Tr_GTP-bd_dom"/>
</dbReference>
<proteinExistence type="inferred from homology"/>
<dbReference type="InterPro" id="IPR004161">
    <property type="entry name" value="EFTu-like_2"/>
</dbReference>
<dbReference type="Pfam" id="PF03144">
    <property type="entry name" value="GTP_EFTU_D2"/>
    <property type="match status" value="1"/>
</dbReference>
<keyword evidence="7" id="KW-1185">Reference proteome</keyword>
<dbReference type="STRING" id="930990.A0A067N0C6"/>